<gene>
    <name evidence="2" type="primary">Acey_s0018.g3641</name>
    <name evidence="2" type="ORF">Y032_0018g3641</name>
</gene>
<keyword evidence="3" id="KW-1185">Reference proteome</keyword>
<feature type="region of interest" description="Disordered" evidence="1">
    <location>
        <begin position="34"/>
        <end position="60"/>
    </location>
</feature>
<name>A0A016V4Q0_9BILA</name>
<organism evidence="2 3">
    <name type="scientific">Ancylostoma ceylanicum</name>
    <dbReference type="NCBI Taxonomy" id="53326"/>
    <lineage>
        <taxon>Eukaryota</taxon>
        <taxon>Metazoa</taxon>
        <taxon>Ecdysozoa</taxon>
        <taxon>Nematoda</taxon>
        <taxon>Chromadorea</taxon>
        <taxon>Rhabditida</taxon>
        <taxon>Rhabditina</taxon>
        <taxon>Rhabditomorpha</taxon>
        <taxon>Strongyloidea</taxon>
        <taxon>Ancylostomatidae</taxon>
        <taxon>Ancylostomatinae</taxon>
        <taxon>Ancylostoma</taxon>
    </lineage>
</organism>
<dbReference type="AlphaFoldDB" id="A0A016V4Q0"/>
<dbReference type="EMBL" id="JARK01001354">
    <property type="protein sequence ID" value="EYC21977.1"/>
    <property type="molecule type" value="Genomic_DNA"/>
</dbReference>
<dbReference type="Proteomes" id="UP000024635">
    <property type="component" value="Unassembled WGS sequence"/>
</dbReference>
<comment type="caution">
    <text evidence="2">The sequence shown here is derived from an EMBL/GenBank/DDBJ whole genome shotgun (WGS) entry which is preliminary data.</text>
</comment>
<proteinExistence type="predicted"/>
<protein>
    <submittedName>
        <fullName evidence="2">Uncharacterized protein</fullName>
    </submittedName>
</protein>
<reference evidence="3" key="1">
    <citation type="journal article" date="2015" name="Nat. Genet.">
        <title>The genome and transcriptome of the zoonotic hookworm Ancylostoma ceylanicum identify infection-specific gene families.</title>
        <authorList>
            <person name="Schwarz E.M."/>
            <person name="Hu Y."/>
            <person name="Antoshechkin I."/>
            <person name="Miller M.M."/>
            <person name="Sternberg P.W."/>
            <person name="Aroian R.V."/>
        </authorList>
    </citation>
    <scope>NUCLEOTIDE SEQUENCE</scope>
    <source>
        <strain evidence="3">HY135</strain>
    </source>
</reference>
<sequence length="135" mass="15587">MQLTRCFLREYIKSQPVHIAVTLAIRSQTRLAGGEQSHIRWQSFSSTKNRRRQEKPEMPRILDYSEGDDAEYYDNVSVMTAELAFPSSDYQGLHLFSNNTTAEDVVKYFSNPSYESRSDLKPAILDFHKKSSNSE</sequence>
<accession>A0A016V4Q0</accession>
<evidence type="ECO:0000256" key="1">
    <source>
        <dbReference type="SAM" id="MobiDB-lite"/>
    </source>
</evidence>
<evidence type="ECO:0000313" key="2">
    <source>
        <dbReference type="EMBL" id="EYC21977.1"/>
    </source>
</evidence>
<evidence type="ECO:0000313" key="3">
    <source>
        <dbReference type="Proteomes" id="UP000024635"/>
    </source>
</evidence>